<dbReference type="InterPro" id="IPR054402">
    <property type="entry name" value="Tt1218-like_dom"/>
</dbReference>
<sequence length="201" mass="21101">MQLRQGSSQTGFSLIEVLVSLVIICTGVLGLVALQSRSLVLSQDAIQRNNAIMLAGDLLELMRSNPDAALDSGGRFFTDSPYAKPVGEDFTTRALEAADGSCATLDRGQGGETVAGKDLACWLQQVRTLLPVSDAILKANFTVCPTRQPPQVGSAAPYADPNACVSPTASMVMIVIAWQDNTGNSAGCSGGLCFYTLRGEL</sequence>
<comment type="caution">
    <text evidence="2">The sequence shown here is derived from an EMBL/GenBank/DDBJ whole genome shotgun (WGS) entry which is preliminary data.</text>
</comment>
<proteinExistence type="predicted"/>
<dbReference type="EMBL" id="LWCR01000010">
    <property type="protein sequence ID" value="OAN30418.1"/>
    <property type="molecule type" value="Genomic_DNA"/>
</dbReference>
<dbReference type="NCBIfam" id="TIGR02532">
    <property type="entry name" value="IV_pilin_GFxxxE"/>
    <property type="match status" value="1"/>
</dbReference>
<dbReference type="InterPro" id="IPR012902">
    <property type="entry name" value="N_methyl_site"/>
</dbReference>
<organism evidence="2 3">
    <name type="scientific">Pseudomonas oryzihabitans</name>
    <dbReference type="NCBI Taxonomy" id="47885"/>
    <lineage>
        <taxon>Bacteria</taxon>
        <taxon>Pseudomonadati</taxon>
        <taxon>Pseudomonadota</taxon>
        <taxon>Gammaproteobacteria</taxon>
        <taxon>Pseudomonadales</taxon>
        <taxon>Pseudomonadaceae</taxon>
        <taxon>Pseudomonas</taxon>
    </lineage>
</organism>
<evidence type="ECO:0000313" key="3">
    <source>
        <dbReference type="Proteomes" id="UP000078356"/>
    </source>
</evidence>
<dbReference type="Pfam" id="PF07963">
    <property type="entry name" value="N_methyl"/>
    <property type="match status" value="1"/>
</dbReference>
<name>A0A178LIJ6_9PSED</name>
<reference evidence="2 3" key="1">
    <citation type="submission" date="2016-04" db="EMBL/GenBank/DDBJ databases">
        <title>Draft Genome Sequences of Staphylococcus capitis Strain H36, S. capitis Strain H65, S. cohnii Strain H62, S. hominis Strain H69, Mycobacterium iranicum Strain H39, Plantibacter sp. Strain H53, Pseudomonas oryzihabitans Strain H72, and Microbacterium sp. Strain H83, isolated from residential settings.</title>
        <authorList>
            <person name="Lymperopoulou D."/>
            <person name="Adams R.I."/>
            <person name="Lindow S."/>
            <person name="Coil D.A."/>
            <person name="Jospin G."/>
            <person name="Eisen J.A."/>
        </authorList>
    </citation>
    <scope>NUCLEOTIDE SEQUENCE [LARGE SCALE GENOMIC DNA]</scope>
    <source>
        <strain evidence="2 3">H72</strain>
    </source>
</reference>
<evidence type="ECO:0000259" key="1">
    <source>
        <dbReference type="Pfam" id="PF22150"/>
    </source>
</evidence>
<dbReference type="Pfam" id="PF22150">
    <property type="entry name" value="Tt1218-like"/>
    <property type="match status" value="1"/>
</dbReference>
<feature type="domain" description="Type IV pilin Tt1218-like" evidence="1">
    <location>
        <begin position="33"/>
        <end position="69"/>
    </location>
</feature>
<accession>A0A178LIJ6</accession>
<gene>
    <name evidence="2" type="ORF">A4V15_16585</name>
</gene>
<protein>
    <submittedName>
        <fullName evidence="2">Type IV pilus modification protein PilV</fullName>
    </submittedName>
</protein>
<dbReference type="InterPro" id="IPR013362">
    <property type="entry name" value="Pilus_4_PilV"/>
</dbReference>
<dbReference type="AlphaFoldDB" id="A0A178LIJ6"/>
<dbReference type="OrthoDB" id="7030002at2"/>
<dbReference type="NCBIfam" id="TIGR02523">
    <property type="entry name" value="type_IV_pilV"/>
    <property type="match status" value="1"/>
</dbReference>
<dbReference type="RefSeq" id="WP_064307587.1">
    <property type="nucleotide sequence ID" value="NZ_CP102428.1"/>
</dbReference>
<evidence type="ECO:0000313" key="2">
    <source>
        <dbReference type="EMBL" id="OAN30418.1"/>
    </source>
</evidence>
<dbReference type="Proteomes" id="UP000078356">
    <property type="component" value="Unassembled WGS sequence"/>
</dbReference>